<dbReference type="Proteomes" id="UP000253303">
    <property type="component" value="Unassembled WGS sequence"/>
</dbReference>
<proteinExistence type="predicted"/>
<evidence type="ECO:0008006" key="3">
    <source>
        <dbReference type="Google" id="ProtNLM"/>
    </source>
</evidence>
<evidence type="ECO:0000313" key="2">
    <source>
        <dbReference type="Proteomes" id="UP000253303"/>
    </source>
</evidence>
<protein>
    <recommendedName>
        <fullName evidence="3">DUF3291 domain-containing protein</fullName>
    </recommendedName>
</protein>
<dbReference type="OrthoDB" id="4550602at2"/>
<reference evidence="1 2" key="1">
    <citation type="submission" date="2018-06" db="EMBL/GenBank/DDBJ databases">
        <title>Sphaerisporangium craniellae sp. nov., isolated from a marine sponge in the South China Sea.</title>
        <authorList>
            <person name="Li L."/>
        </authorList>
    </citation>
    <scope>NUCLEOTIDE SEQUENCE [LARGE SCALE GENOMIC DNA]</scope>
    <source>
        <strain evidence="1 2">LHW63015</strain>
    </source>
</reference>
<dbReference type="EMBL" id="QMEY01000001">
    <property type="protein sequence ID" value="RBQ21470.1"/>
    <property type="molecule type" value="Genomic_DNA"/>
</dbReference>
<evidence type="ECO:0000313" key="1">
    <source>
        <dbReference type="EMBL" id="RBQ21470.1"/>
    </source>
</evidence>
<accession>A0A366M6W5</accession>
<sequence length="123" mass="14218">MLRSRWIAGPADAGPGPLVASLTDYRMNSYRDFPGIVKSARSLGRLWPELPGAVGMWLWVDPYTRRVGSLSVWQGEDDLRGFVRVPDHVQIMRKYRHRGTLRSRTWKIDELDRTALWRVLNPS</sequence>
<name>A0A366M6W5_9ACTN</name>
<dbReference type="SUPFAM" id="SSF54909">
    <property type="entry name" value="Dimeric alpha+beta barrel"/>
    <property type="match status" value="1"/>
</dbReference>
<comment type="caution">
    <text evidence="1">The sequence shown here is derived from an EMBL/GenBank/DDBJ whole genome shotgun (WGS) entry which is preliminary data.</text>
</comment>
<dbReference type="InterPro" id="IPR011008">
    <property type="entry name" value="Dimeric_a/b-barrel"/>
</dbReference>
<dbReference type="AlphaFoldDB" id="A0A366M6W5"/>
<gene>
    <name evidence="1" type="ORF">DP939_01795</name>
</gene>
<keyword evidence="2" id="KW-1185">Reference proteome</keyword>
<dbReference type="RefSeq" id="WP_113978063.1">
    <property type="nucleotide sequence ID" value="NZ_QMEY01000001.1"/>
</dbReference>
<organism evidence="1 2">
    <name type="scientific">Spongiactinospora rosea</name>
    <dbReference type="NCBI Taxonomy" id="2248750"/>
    <lineage>
        <taxon>Bacteria</taxon>
        <taxon>Bacillati</taxon>
        <taxon>Actinomycetota</taxon>
        <taxon>Actinomycetes</taxon>
        <taxon>Streptosporangiales</taxon>
        <taxon>Streptosporangiaceae</taxon>
        <taxon>Spongiactinospora</taxon>
    </lineage>
</organism>